<dbReference type="SMART" id="SM00248">
    <property type="entry name" value="ANK"/>
    <property type="match status" value="4"/>
</dbReference>
<protein>
    <submittedName>
        <fullName evidence="5">Uncharacterized protein</fullName>
    </submittedName>
</protein>
<dbReference type="OrthoDB" id="194358at2759"/>
<evidence type="ECO:0000313" key="5">
    <source>
        <dbReference type="EMBL" id="KAG2279759.1"/>
    </source>
</evidence>
<dbReference type="InterPro" id="IPR002110">
    <property type="entry name" value="Ankyrin_rpt"/>
</dbReference>
<evidence type="ECO:0000256" key="4">
    <source>
        <dbReference type="SAM" id="MobiDB-lite"/>
    </source>
</evidence>
<feature type="repeat" description="ANK" evidence="3">
    <location>
        <begin position="192"/>
        <end position="224"/>
    </location>
</feature>
<evidence type="ECO:0000256" key="2">
    <source>
        <dbReference type="ARBA" id="ARBA00023043"/>
    </source>
</evidence>
<dbReference type="PANTHER" id="PTHR24173">
    <property type="entry name" value="ANKYRIN REPEAT CONTAINING"/>
    <property type="match status" value="1"/>
</dbReference>
<proteinExistence type="predicted"/>
<reference evidence="5 6" key="1">
    <citation type="submission" date="2020-02" db="EMBL/GenBank/DDBJ databases">
        <authorList>
            <person name="Ma Q."/>
            <person name="Huang Y."/>
            <person name="Song X."/>
            <person name="Pei D."/>
        </authorList>
    </citation>
    <scope>NUCLEOTIDE SEQUENCE [LARGE SCALE GENOMIC DNA]</scope>
    <source>
        <strain evidence="5">Sxm20200214</strain>
        <tissue evidence="5">Leaf</tissue>
    </source>
</reference>
<keyword evidence="6" id="KW-1185">Reference proteome</keyword>
<dbReference type="AlphaFoldDB" id="A0A8X7R730"/>
<evidence type="ECO:0000256" key="1">
    <source>
        <dbReference type="ARBA" id="ARBA00022737"/>
    </source>
</evidence>
<feature type="region of interest" description="Disordered" evidence="4">
    <location>
        <begin position="232"/>
        <end position="251"/>
    </location>
</feature>
<keyword evidence="1" id="KW-0677">Repeat</keyword>
<dbReference type="Pfam" id="PF12796">
    <property type="entry name" value="Ank_2"/>
    <property type="match status" value="2"/>
</dbReference>
<sequence length="309" mass="34057">MVTYCLCCSKSNLQTLLTTVVLCSTMPSSAVTRQPSESSSTAADPETPIRTSQGIELRSIHIAARYGSVEIIQQLVSFNCDMNSKTDVDDTALLISARHKHTQCVKVLALAGADFGLLNKFGHSVISVAESSKWCIGLERVILELIRFGVVPHSSNASVFSPLMYVAQAGDAEALKSLVKAQEVILDYQDEEGFSAAMLAAMNGHVEAFRVLVYAGADVKLSNKSGDTVVSLSEKRQPRHDREGDARICSREGQQEHGGRVLRSTLCCKAWRRESSEAFEWERIRSGRTGWRWLHSVDACGHRRPWKDV</sequence>
<evidence type="ECO:0000313" key="6">
    <source>
        <dbReference type="Proteomes" id="UP000886595"/>
    </source>
</evidence>
<keyword evidence="2 3" id="KW-0040">ANK repeat</keyword>
<dbReference type="PROSITE" id="PS50297">
    <property type="entry name" value="ANK_REP_REGION"/>
    <property type="match status" value="1"/>
</dbReference>
<organism evidence="5 6">
    <name type="scientific">Brassica carinata</name>
    <name type="common">Ethiopian mustard</name>
    <name type="synonym">Abyssinian cabbage</name>
    <dbReference type="NCBI Taxonomy" id="52824"/>
    <lineage>
        <taxon>Eukaryota</taxon>
        <taxon>Viridiplantae</taxon>
        <taxon>Streptophyta</taxon>
        <taxon>Embryophyta</taxon>
        <taxon>Tracheophyta</taxon>
        <taxon>Spermatophyta</taxon>
        <taxon>Magnoliopsida</taxon>
        <taxon>eudicotyledons</taxon>
        <taxon>Gunneridae</taxon>
        <taxon>Pentapetalae</taxon>
        <taxon>rosids</taxon>
        <taxon>malvids</taxon>
        <taxon>Brassicales</taxon>
        <taxon>Brassicaceae</taxon>
        <taxon>Brassiceae</taxon>
        <taxon>Brassica</taxon>
    </lineage>
</organism>
<dbReference type="PANTHER" id="PTHR24173:SF74">
    <property type="entry name" value="ANKYRIN REPEAT DOMAIN-CONTAINING PROTEIN 16"/>
    <property type="match status" value="1"/>
</dbReference>
<dbReference type="InterPro" id="IPR036770">
    <property type="entry name" value="Ankyrin_rpt-contain_sf"/>
</dbReference>
<evidence type="ECO:0000256" key="3">
    <source>
        <dbReference type="PROSITE-ProRule" id="PRU00023"/>
    </source>
</evidence>
<comment type="caution">
    <text evidence="5">The sequence shown here is derived from an EMBL/GenBank/DDBJ whole genome shotgun (WGS) entry which is preliminary data.</text>
</comment>
<dbReference type="EMBL" id="JAAMPC010000011">
    <property type="protein sequence ID" value="KAG2279759.1"/>
    <property type="molecule type" value="Genomic_DNA"/>
</dbReference>
<gene>
    <name evidence="5" type="ORF">Bca52824_050979</name>
</gene>
<feature type="compositionally biased region" description="Basic and acidic residues" evidence="4">
    <location>
        <begin position="233"/>
        <end position="251"/>
    </location>
</feature>
<dbReference type="Gene3D" id="1.25.40.20">
    <property type="entry name" value="Ankyrin repeat-containing domain"/>
    <property type="match status" value="2"/>
</dbReference>
<dbReference type="PROSITE" id="PS50088">
    <property type="entry name" value="ANK_REPEAT"/>
    <property type="match status" value="1"/>
</dbReference>
<dbReference type="Proteomes" id="UP000886595">
    <property type="component" value="Unassembled WGS sequence"/>
</dbReference>
<name>A0A8X7R730_BRACI</name>
<accession>A0A8X7R730</accession>
<dbReference type="SUPFAM" id="SSF48403">
    <property type="entry name" value="Ankyrin repeat"/>
    <property type="match status" value="1"/>
</dbReference>